<proteinExistence type="predicted"/>
<dbReference type="PANTHER" id="PTHR43844">
    <property type="entry name" value="METHIONINE SYNTHASE"/>
    <property type="match status" value="1"/>
</dbReference>
<keyword evidence="3" id="KW-1185">Reference proteome</keyword>
<evidence type="ECO:0000313" key="2">
    <source>
        <dbReference type="EMBL" id="MBB4042448.1"/>
    </source>
</evidence>
<dbReference type="Proteomes" id="UP000560658">
    <property type="component" value="Unassembled WGS sequence"/>
</dbReference>
<dbReference type="Gene3D" id="3.20.20.210">
    <property type="match status" value="1"/>
</dbReference>
<reference evidence="2" key="1">
    <citation type="submission" date="2020-08" db="EMBL/GenBank/DDBJ databases">
        <title>Genomic Encyclopedia of Type Strains, Phase IV (KMG-IV): sequencing the most valuable type-strain genomes for metagenomic binning, comparative biology and taxonomic classification.</title>
        <authorList>
            <person name="Goeker M."/>
        </authorList>
    </citation>
    <scope>NUCLEOTIDE SEQUENCE [LARGE SCALE GENOMIC DNA]</scope>
    <source>
        <strain evidence="2">DSM 105720</strain>
    </source>
</reference>
<dbReference type="GO" id="GO:0009086">
    <property type="term" value="P:methionine biosynthetic process"/>
    <property type="evidence" value="ECO:0007669"/>
    <property type="project" value="InterPro"/>
</dbReference>
<evidence type="ECO:0000313" key="3">
    <source>
        <dbReference type="Proteomes" id="UP000560658"/>
    </source>
</evidence>
<dbReference type="GO" id="GO:0008270">
    <property type="term" value="F:zinc ion binding"/>
    <property type="evidence" value="ECO:0007669"/>
    <property type="project" value="InterPro"/>
</dbReference>
<dbReference type="InterPro" id="IPR038071">
    <property type="entry name" value="UROD/MetE-like_sf"/>
</dbReference>
<dbReference type="GO" id="GO:0003871">
    <property type="term" value="F:5-methyltetrahydropteroyltriglutamate-homocysteine S-methyltransferase activity"/>
    <property type="evidence" value="ECO:0007669"/>
    <property type="project" value="InterPro"/>
</dbReference>
<dbReference type="SUPFAM" id="SSF51726">
    <property type="entry name" value="UROD/MetE-like"/>
    <property type="match status" value="1"/>
</dbReference>
<dbReference type="EMBL" id="JACIER010000001">
    <property type="protein sequence ID" value="MBB4042448.1"/>
    <property type="molecule type" value="Genomic_DNA"/>
</dbReference>
<dbReference type="RefSeq" id="WP_044164743.1">
    <property type="nucleotide sequence ID" value="NZ_JACIER010000001.1"/>
</dbReference>
<gene>
    <name evidence="2" type="ORF">GGR06_000207</name>
</gene>
<name>A0A840CWJ1_9BACE</name>
<dbReference type="Pfam" id="PF01717">
    <property type="entry name" value="Meth_synt_2"/>
    <property type="match status" value="1"/>
</dbReference>
<comment type="caution">
    <text evidence="2">The sequence shown here is derived from an EMBL/GenBank/DDBJ whole genome shotgun (WGS) entry which is preliminary data.</text>
</comment>
<dbReference type="PANTHER" id="PTHR43844:SF1">
    <property type="entry name" value="METHIONINE SYNTHASE"/>
    <property type="match status" value="1"/>
</dbReference>
<dbReference type="InterPro" id="IPR002629">
    <property type="entry name" value="Met_Synth_C/arc"/>
</dbReference>
<accession>A0A840CWJ1</accession>
<dbReference type="NCBIfam" id="NF005085">
    <property type="entry name" value="PRK06520.1"/>
    <property type="match status" value="1"/>
</dbReference>
<sequence length="375" mass="42839">MGNKNNAPFRADIVGSFLRPEELKKARADYQEHKITAEELKAVEDKCITELIGKEKAAGLQCVTDGEFRRSWWHLDFFWGFEGVEYQKAEQGYKFHDEETRAESASLSGKVRFNPNHPFFEHFTFASQVAGNEVLTKQTIPSPSQFYMALSWPGNQHAIADFYTDEEELYSDIADAYQKSIRKFYELGCRNIQLDDCTWGMLCSREYMAAKGVTADAEQVKALQALYVRLNNEAIADLPEDLVINTHVCRGNYHSTWAGSGSYEPVAESLFAKENVHAYYLEFDTERAGGFEPLRFVPENKHVVLGLITSKHPQLEEKEQIKQRIQEATQYVPLDRLYLSPQCGFASTEEGNILTEEEQWNKVALVREIAAEVWG</sequence>
<feature type="domain" description="Cobalamin-independent methionine synthase MetE C-terminal/archaeal" evidence="1">
    <location>
        <begin position="166"/>
        <end position="350"/>
    </location>
</feature>
<dbReference type="CDD" id="cd03311">
    <property type="entry name" value="CIMS_C_terminal_like"/>
    <property type="match status" value="1"/>
</dbReference>
<evidence type="ECO:0000259" key="1">
    <source>
        <dbReference type="Pfam" id="PF01717"/>
    </source>
</evidence>
<protein>
    <submittedName>
        <fullName evidence="2">Methionine synthase II (Cobalamin-independent)</fullName>
    </submittedName>
</protein>
<dbReference type="AlphaFoldDB" id="A0A840CWJ1"/>
<organism evidence="2 3">
    <name type="scientific">Bacteroides reticulotermitis</name>
    <dbReference type="NCBI Taxonomy" id="1133319"/>
    <lineage>
        <taxon>Bacteria</taxon>
        <taxon>Pseudomonadati</taxon>
        <taxon>Bacteroidota</taxon>
        <taxon>Bacteroidia</taxon>
        <taxon>Bacteroidales</taxon>
        <taxon>Bacteroidaceae</taxon>
        <taxon>Bacteroides</taxon>
    </lineage>
</organism>